<dbReference type="GO" id="GO:0008483">
    <property type="term" value="F:transaminase activity"/>
    <property type="evidence" value="ECO:0007669"/>
    <property type="project" value="UniProtKB-KW"/>
</dbReference>
<protein>
    <recommendedName>
        <fullName evidence="6">Aminotransferase</fullName>
        <ecNumber evidence="6">2.6.1.-</ecNumber>
    </recommendedName>
</protein>
<dbReference type="Proteomes" id="UP001209713">
    <property type="component" value="Unassembled WGS sequence"/>
</dbReference>
<evidence type="ECO:0000313" key="8">
    <source>
        <dbReference type="EMBL" id="MCV2401641.1"/>
    </source>
</evidence>
<dbReference type="InterPro" id="IPR004839">
    <property type="entry name" value="Aminotransferase_I/II_large"/>
</dbReference>
<sequence>MRDLSEIAFQVEGQPMFAILDKAQRLEREGRSILHFELGEPDFDTPKNIIQAACEAIKTGETHYTSSMGLYDFRLAVQETTALSRGFAPALDQILVTPGANSIIYLAIKCVVNPGEEVIVPDPGFPTYFSAIKACGAVPVTVPLKEENDFRLNPDDLREKITDKTKMIIINSPSNPTGAVMSELDIKAVSEIAQEYGIYLLSDEIYGRLIFNENSKFLSPSYLDKCKERTIIINGFSKAFAMTGWRLGVAIGPKLLIEKMGLLVSTIVSCVPPFIQRAGIEAIKGDQTQVKMMKVEYDKRRKVLVDGLNSLPGVSCVMPTGAIYAFPNIQGTGMTSDEFADFSLEKAGVALLPGNNFGQCGEGYVRICYVNSLDNIKKAISALDSALRDKR</sequence>
<organism evidence="8 9">
    <name type="scientific">Marinomonas sargassi</name>
    <dbReference type="NCBI Taxonomy" id="2984494"/>
    <lineage>
        <taxon>Bacteria</taxon>
        <taxon>Pseudomonadati</taxon>
        <taxon>Pseudomonadota</taxon>
        <taxon>Gammaproteobacteria</taxon>
        <taxon>Oceanospirillales</taxon>
        <taxon>Oceanospirillaceae</taxon>
        <taxon>Marinomonas</taxon>
    </lineage>
</organism>
<dbReference type="Pfam" id="PF00155">
    <property type="entry name" value="Aminotran_1_2"/>
    <property type="match status" value="1"/>
</dbReference>
<comment type="caution">
    <text evidence="8">The sequence shown here is derived from an EMBL/GenBank/DDBJ whole genome shotgun (WGS) entry which is preliminary data.</text>
</comment>
<accession>A0ABT2YP79</accession>
<proteinExistence type="inferred from homology"/>
<dbReference type="EMBL" id="JAOVZB010000001">
    <property type="protein sequence ID" value="MCV2401641.1"/>
    <property type="molecule type" value="Genomic_DNA"/>
</dbReference>
<evidence type="ECO:0000256" key="6">
    <source>
        <dbReference type="RuleBase" id="RU000481"/>
    </source>
</evidence>
<dbReference type="CDD" id="cd00609">
    <property type="entry name" value="AAT_like"/>
    <property type="match status" value="1"/>
</dbReference>
<evidence type="ECO:0000256" key="5">
    <source>
        <dbReference type="ARBA" id="ARBA00022898"/>
    </source>
</evidence>
<gene>
    <name evidence="8" type="ORF">OFY17_01975</name>
</gene>
<name>A0ABT2YP79_9GAMM</name>
<dbReference type="PANTHER" id="PTHR46383:SF1">
    <property type="entry name" value="ASPARTATE AMINOTRANSFERASE"/>
    <property type="match status" value="1"/>
</dbReference>
<evidence type="ECO:0000256" key="1">
    <source>
        <dbReference type="ARBA" id="ARBA00001933"/>
    </source>
</evidence>
<dbReference type="InterPro" id="IPR015424">
    <property type="entry name" value="PyrdxlP-dep_Trfase"/>
</dbReference>
<dbReference type="SUPFAM" id="SSF53383">
    <property type="entry name" value="PLP-dependent transferases"/>
    <property type="match status" value="1"/>
</dbReference>
<evidence type="ECO:0000256" key="2">
    <source>
        <dbReference type="ARBA" id="ARBA00007441"/>
    </source>
</evidence>
<feature type="domain" description="Aminotransferase class I/classII large" evidence="7">
    <location>
        <begin position="34"/>
        <end position="383"/>
    </location>
</feature>
<keyword evidence="3 6" id="KW-0032">Aminotransferase</keyword>
<keyword evidence="9" id="KW-1185">Reference proteome</keyword>
<dbReference type="InterPro" id="IPR015421">
    <property type="entry name" value="PyrdxlP-dep_Trfase_major"/>
</dbReference>
<dbReference type="PRINTS" id="PR00753">
    <property type="entry name" value="ACCSYNTHASE"/>
</dbReference>
<dbReference type="InterPro" id="IPR004838">
    <property type="entry name" value="NHTrfase_class1_PyrdxlP-BS"/>
</dbReference>
<dbReference type="PANTHER" id="PTHR46383">
    <property type="entry name" value="ASPARTATE AMINOTRANSFERASE"/>
    <property type="match status" value="1"/>
</dbReference>
<dbReference type="Gene3D" id="3.40.640.10">
    <property type="entry name" value="Type I PLP-dependent aspartate aminotransferase-like (Major domain)"/>
    <property type="match status" value="1"/>
</dbReference>
<keyword evidence="5" id="KW-0663">Pyridoxal phosphate</keyword>
<evidence type="ECO:0000259" key="7">
    <source>
        <dbReference type="Pfam" id="PF00155"/>
    </source>
</evidence>
<dbReference type="InterPro" id="IPR015422">
    <property type="entry name" value="PyrdxlP-dep_Trfase_small"/>
</dbReference>
<dbReference type="InterPro" id="IPR050596">
    <property type="entry name" value="AspAT/PAT-like"/>
</dbReference>
<reference evidence="8 9" key="1">
    <citation type="submission" date="2022-10" db="EMBL/GenBank/DDBJ databases">
        <title>Marinomonas transparenta sp. nov. and Marinomonas sargassi sp. nov., isolated from marine alga (Sargassum natans (L.) Gaillon).</title>
        <authorList>
            <person name="Wang Y."/>
        </authorList>
    </citation>
    <scope>NUCLEOTIDE SEQUENCE [LARGE SCALE GENOMIC DNA]</scope>
    <source>
        <strain evidence="8 9">C2222</strain>
    </source>
</reference>
<evidence type="ECO:0000313" key="9">
    <source>
        <dbReference type="Proteomes" id="UP001209713"/>
    </source>
</evidence>
<dbReference type="RefSeq" id="WP_263529015.1">
    <property type="nucleotide sequence ID" value="NZ_JAOVZB010000001.1"/>
</dbReference>
<comment type="similarity">
    <text evidence="2 6">Belongs to the class-I pyridoxal-phosphate-dependent aminotransferase family.</text>
</comment>
<keyword evidence="4 6" id="KW-0808">Transferase</keyword>
<dbReference type="Gene3D" id="3.90.1150.10">
    <property type="entry name" value="Aspartate Aminotransferase, domain 1"/>
    <property type="match status" value="1"/>
</dbReference>
<dbReference type="EC" id="2.6.1.-" evidence="6"/>
<dbReference type="PROSITE" id="PS00105">
    <property type="entry name" value="AA_TRANSFER_CLASS_1"/>
    <property type="match status" value="1"/>
</dbReference>
<evidence type="ECO:0000256" key="3">
    <source>
        <dbReference type="ARBA" id="ARBA00022576"/>
    </source>
</evidence>
<comment type="cofactor">
    <cofactor evidence="1 6">
        <name>pyridoxal 5'-phosphate</name>
        <dbReference type="ChEBI" id="CHEBI:597326"/>
    </cofactor>
</comment>
<evidence type="ECO:0000256" key="4">
    <source>
        <dbReference type="ARBA" id="ARBA00022679"/>
    </source>
</evidence>